<evidence type="ECO:0000256" key="2">
    <source>
        <dbReference type="ARBA" id="ARBA00022723"/>
    </source>
</evidence>
<keyword evidence="6" id="KW-0482">Metalloprotease</keyword>
<dbReference type="AlphaFoldDB" id="A0A9W7DJE5"/>
<keyword evidence="9" id="KW-1185">Reference proteome</keyword>
<dbReference type="GO" id="GO:0004176">
    <property type="term" value="F:ATP-dependent peptidase activity"/>
    <property type="evidence" value="ECO:0007669"/>
    <property type="project" value="InterPro"/>
</dbReference>
<dbReference type="InterPro" id="IPR000642">
    <property type="entry name" value="Peptidase_M41"/>
</dbReference>
<dbReference type="PANTHER" id="PTHR43655:SF14">
    <property type="entry name" value="MITOCHONDRIAL RESPIRATORY CHAIN COMPLEXES ASSEMBLY PROTEIN YTA12"/>
    <property type="match status" value="1"/>
</dbReference>
<dbReference type="Proteomes" id="UP001165063">
    <property type="component" value="Unassembled WGS sequence"/>
</dbReference>
<keyword evidence="2" id="KW-0479">Metal-binding</keyword>
<dbReference type="GO" id="GO:0046872">
    <property type="term" value="F:metal ion binding"/>
    <property type="evidence" value="ECO:0007669"/>
    <property type="project" value="UniProtKB-KW"/>
</dbReference>
<keyword evidence="6" id="KW-0378">Hydrolase</keyword>
<evidence type="ECO:0000256" key="5">
    <source>
        <dbReference type="ARBA" id="ARBA00022840"/>
    </source>
</evidence>
<dbReference type="GO" id="GO:0005524">
    <property type="term" value="F:ATP binding"/>
    <property type="evidence" value="ECO:0007669"/>
    <property type="project" value="UniProtKB-KW"/>
</dbReference>
<evidence type="ECO:0000259" key="7">
    <source>
        <dbReference type="Pfam" id="PF01434"/>
    </source>
</evidence>
<protein>
    <submittedName>
        <fullName evidence="8">Unnamed protein product</fullName>
    </submittedName>
</protein>
<accession>A0A9W7DJE5</accession>
<organism evidence="8 9">
    <name type="scientific">Ambrosiozyma monospora</name>
    <name type="common">Yeast</name>
    <name type="synonym">Endomycopsis monosporus</name>
    <dbReference type="NCBI Taxonomy" id="43982"/>
    <lineage>
        <taxon>Eukaryota</taxon>
        <taxon>Fungi</taxon>
        <taxon>Dikarya</taxon>
        <taxon>Ascomycota</taxon>
        <taxon>Saccharomycotina</taxon>
        <taxon>Pichiomycetes</taxon>
        <taxon>Pichiales</taxon>
        <taxon>Pichiaceae</taxon>
        <taxon>Ambrosiozyma</taxon>
    </lineage>
</organism>
<sequence length="154" mass="17531">MDRMTMSLGGRVSEELHFSSVTSGASDDFEKVTNMAQRMVLQCGMSPKIGTISYTIDRGQDFTKPYSDHTALAIDEEIRRIVAECHERCKKLLIEKADQVELVAQELLTKEVITREDMIRLLGKRPFPNRNDAFDKYLASKSELEDKEEGETKP</sequence>
<feature type="domain" description="Peptidase M41" evidence="7">
    <location>
        <begin position="2"/>
        <end position="120"/>
    </location>
</feature>
<evidence type="ECO:0000313" key="9">
    <source>
        <dbReference type="Proteomes" id="UP001165063"/>
    </source>
</evidence>
<evidence type="ECO:0000256" key="4">
    <source>
        <dbReference type="ARBA" id="ARBA00022833"/>
    </source>
</evidence>
<name>A0A9W7DJE5_AMBMO</name>
<keyword evidence="5" id="KW-0067">ATP-binding</keyword>
<dbReference type="GO" id="GO:0034982">
    <property type="term" value="P:mitochondrial protein processing"/>
    <property type="evidence" value="ECO:0007669"/>
    <property type="project" value="TreeGrafter"/>
</dbReference>
<dbReference type="EMBL" id="BSXU01006433">
    <property type="protein sequence ID" value="GMG55875.1"/>
    <property type="molecule type" value="Genomic_DNA"/>
</dbReference>
<dbReference type="Pfam" id="PF01434">
    <property type="entry name" value="Peptidase_M41"/>
    <property type="match status" value="1"/>
</dbReference>
<dbReference type="Gene3D" id="1.20.58.760">
    <property type="entry name" value="Peptidase M41"/>
    <property type="match status" value="1"/>
</dbReference>
<gene>
    <name evidence="8" type="ORF">Amon01_000794400</name>
</gene>
<dbReference type="InterPro" id="IPR037219">
    <property type="entry name" value="Peptidase_M41-like"/>
</dbReference>
<evidence type="ECO:0000256" key="6">
    <source>
        <dbReference type="ARBA" id="ARBA00023049"/>
    </source>
</evidence>
<keyword evidence="3" id="KW-0547">Nucleotide-binding</keyword>
<dbReference type="PANTHER" id="PTHR43655">
    <property type="entry name" value="ATP-DEPENDENT PROTEASE"/>
    <property type="match status" value="1"/>
</dbReference>
<dbReference type="InterPro" id="IPR050928">
    <property type="entry name" value="ATP-dep_Zn_Metalloprotease"/>
</dbReference>
<dbReference type="GO" id="GO:0004222">
    <property type="term" value="F:metalloendopeptidase activity"/>
    <property type="evidence" value="ECO:0007669"/>
    <property type="project" value="InterPro"/>
</dbReference>
<reference evidence="8" key="1">
    <citation type="submission" date="2023-04" db="EMBL/GenBank/DDBJ databases">
        <title>Ambrosiozyma monospora NBRC 1965.</title>
        <authorList>
            <person name="Ichikawa N."/>
            <person name="Sato H."/>
            <person name="Tonouchi N."/>
        </authorList>
    </citation>
    <scope>NUCLEOTIDE SEQUENCE</scope>
    <source>
        <strain evidence="8">NBRC 1965</strain>
    </source>
</reference>
<keyword evidence="4" id="KW-0862">Zinc</keyword>
<dbReference type="OrthoDB" id="1413014at2759"/>
<keyword evidence="6" id="KW-0645">Protease</keyword>
<evidence type="ECO:0000256" key="1">
    <source>
        <dbReference type="ARBA" id="ARBA00001947"/>
    </source>
</evidence>
<dbReference type="GO" id="GO:0005745">
    <property type="term" value="C:m-AAA complex"/>
    <property type="evidence" value="ECO:0007669"/>
    <property type="project" value="TreeGrafter"/>
</dbReference>
<comment type="caution">
    <text evidence="8">The sequence shown here is derived from an EMBL/GenBank/DDBJ whole genome shotgun (WGS) entry which is preliminary data.</text>
</comment>
<evidence type="ECO:0000256" key="3">
    <source>
        <dbReference type="ARBA" id="ARBA00022741"/>
    </source>
</evidence>
<comment type="cofactor">
    <cofactor evidence="1">
        <name>Zn(2+)</name>
        <dbReference type="ChEBI" id="CHEBI:29105"/>
    </cofactor>
</comment>
<evidence type="ECO:0000313" key="8">
    <source>
        <dbReference type="EMBL" id="GMG55875.1"/>
    </source>
</evidence>
<proteinExistence type="predicted"/>
<dbReference type="SUPFAM" id="SSF140990">
    <property type="entry name" value="FtsH protease domain-like"/>
    <property type="match status" value="1"/>
</dbReference>